<dbReference type="Proteomes" id="UP000014062">
    <property type="component" value="Chromosome"/>
</dbReference>
<reference evidence="2" key="1">
    <citation type="journal article" date="2013" name="Genome Biol. Evol.">
        <title>The genome sequence of Streptomyces lividans 66 reveals a novel tRNA-dependent peptide biosynthetic system within a metal-related genomic island.</title>
        <authorList>
            <person name="Cruz-Morales P."/>
            <person name="Vijgenboom E."/>
            <person name="Iruegas-Bocardo F."/>
            <person name="Girard G."/>
            <person name="Yanez-Guerra L.A."/>
            <person name="Ramos-Aboites H.E."/>
            <person name="Pernodet J.L."/>
            <person name="Anne J."/>
            <person name="van Wezel G.P."/>
            <person name="Barona-Gomez F."/>
        </authorList>
    </citation>
    <scope>NUCLEOTIDE SEQUENCE [LARGE SCALE GENOMIC DNA]</scope>
    <source>
        <strain evidence="2">1326</strain>
    </source>
</reference>
<proteinExistence type="predicted"/>
<dbReference type="EMBL" id="CM001889">
    <property type="protein sequence ID" value="EOY52028.1"/>
    <property type="molecule type" value="Genomic_DNA"/>
</dbReference>
<organism evidence="1 2">
    <name type="scientific">Streptomyces lividans 1326</name>
    <dbReference type="NCBI Taxonomy" id="1200984"/>
    <lineage>
        <taxon>Bacteria</taxon>
        <taxon>Bacillati</taxon>
        <taxon>Actinomycetota</taxon>
        <taxon>Actinomycetes</taxon>
        <taxon>Kitasatosporales</taxon>
        <taxon>Streptomycetaceae</taxon>
        <taxon>Streptomyces</taxon>
    </lineage>
</organism>
<name>A0A7U9E385_STRLI</name>
<gene>
    <name evidence="1" type="ORF">SLI_7324</name>
</gene>
<evidence type="ECO:0000313" key="2">
    <source>
        <dbReference type="Proteomes" id="UP000014062"/>
    </source>
</evidence>
<dbReference type="AlphaFoldDB" id="A0A7U9E385"/>
<protein>
    <submittedName>
        <fullName evidence="1">Uncharacterized protein</fullName>
    </submittedName>
</protein>
<evidence type="ECO:0000313" key="1">
    <source>
        <dbReference type="EMBL" id="EOY52028.1"/>
    </source>
</evidence>
<accession>A0A7U9E385</accession>
<sequence>MRGRTTMDGHRRGVDGRELLPVEILLGRQGGQLDPLGHGMAPVSSWYAVPADVRDDWMTGERPLL</sequence>